<gene>
    <name evidence="2" type="ORF">OH76DRAFT_772787</name>
</gene>
<dbReference type="EMBL" id="KZ857418">
    <property type="protein sequence ID" value="RDX47569.1"/>
    <property type="molecule type" value="Genomic_DNA"/>
</dbReference>
<organism evidence="2 3">
    <name type="scientific">Lentinus brumalis</name>
    <dbReference type="NCBI Taxonomy" id="2498619"/>
    <lineage>
        <taxon>Eukaryota</taxon>
        <taxon>Fungi</taxon>
        <taxon>Dikarya</taxon>
        <taxon>Basidiomycota</taxon>
        <taxon>Agaricomycotina</taxon>
        <taxon>Agaricomycetes</taxon>
        <taxon>Polyporales</taxon>
        <taxon>Polyporaceae</taxon>
        <taxon>Lentinus</taxon>
    </lineage>
</organism>
<evidence type="ECO:0000313" key="2">
    <source>
        <dbReference type="EMBL" id="RDX47569.1"/>
    </source>
</evidence>
<name>A0A371D4Y5_9APHY</name>
<protein>
    <submittedName>
        <fullName evidence="2">Uncharacterized protein</fullName>
    </submittedName>
</protein>
<feature type="compositionally biased region" description="Basic and acidic residues" evidence="1">
    <location>
        <begin position="161"/>
        <end position="180"/>
    </location>
</feature>
<dbReference type="OrthoDB" id="2751174at2759"/>
<evidence type="ECO:0000256" key="1">
    <source>
        <dbReference type="SAM" id="MobiDB-lite"/>
    </source>
</evidence>
<accession>A0A371D4Y5</accession>
<feature type="region of interest" description="Disordered" evidence="1">
    <location>
        <begin position="65"/>
        <end position="90"/>
    </location>
</feature>
<dbReference type="Proteomes" id="UP000256964">
    <property type="component" value="Unassembled WGS sequence"/>
</dbReference>
<dbReference type="AlphaFoldDB" id="A0A371D4Y5"/>
<reference evidence="2 3" key="1">
    <citation type="journal article" date="2018" name="Biotechnol. Biofuels">
        <title>Integrative visual omics of the white-rot fungus Polyporus brumalis exposes the biotechnological potential of its oxidative enzymes for delignifying raw plant biomass.</title>
        <authorList>
            <person name="Miyauchi S."/>
            <person name="Rancon A."/>
            <person name="Drula E."/>
            <person name="Hage H."/>
            <person name="Chaduli D."/>
            <person name="Favel A."/>
            <person name="Grisel S."/>
            <person name="Henrissat B."/>
            <person name="Herpoel-Gimbert I."/>
            <person name="Ruiz-Duenas F.J."/>
            <person name="Chevret D."/>
            <person name="Hainaut M."/>
            <person name="Lin J."/>
            <person name="Wang M."/>
            <person name="Pangilinan J."/>
            <person name="Lipzen A."/>
            <person name="Lesage-Meessen L."/>
            <person name="Navarro D."/>
            <person name="Riley R."/>
            <person name="Grigoriev I.V."/>
            <person name="Zhou S."/>
            <person name="Raouche S."/>
            <person name="Rosso M.N."/>
        </authorList>
    </citation>
    <scope>NUCLEOTIDE SEQUENCE [LARGE SCALE GENOMIC DNA]</scope>
    <source>
        <strain evidence="2 3">BRFM 1820</strain>
    </source>
</reference>
<feature type="region of interest" description="Disordered" evidence="1">
    <location>
        <begin position="161"/>
        <end position="183"/>
    </location>
</feature>
<sequence length="247" mass="26130">MTAPAEHPVQISPIPVIVVTPPLPSRGSLPADMRLALDSILASGPRLISSDDAALDTRNSVVWSESGATCGSGDSDDSDGPSNAHPVSLGTHDRLDLDLERIRFSVGEVLSALHACCRSAPSSGATTIDSLEVDGAPSASPANPASACGSGFVVVTEEMARSSPDDVARDTGTDSLRRVAPEGGECPPTWRHAMYISSLVWPIQRNRERRSTHRDKPLPPVKARTRWCGAGFLARTLCVGRRCERGC</sequence>
<evidence type="ECO:0000313" key="3">
    <source>
        <dbReference type="Proteomes" id="UP000256964"/>
    </source>
</evidence>
<keyword evidence="3" id="KW-1185">Reference proteome</keyword>
<proteinExistence type="predicted"/>